<dbReference type="GO" id="GO:0008137">
    <property type="term" value="F:NADH dehydrogenase (ubiquinone) activity"/>
    <property type="evidence" value="ECO:0007669"/>
    <property type="project" value="InterPro"/>
</dbReference>
<feature type="transmembrane region" description="Helical" evidence="1">
    <location>
        <begin position="31"/>
        <end position="53"/>
    </location>
</feature>
<gene>
    <name evidence="2" type="ORF">METZ01_LOCUS52278</name>
</gene>
<feature type="transmembrane region" description="Helical" evidence="1">
    <location>
        <begin position="6"/>
        <end position="24"/>
    </location>
</feature>
<dbReference type="EMBL" id="UINC01002701">
    <property type="protein sequence ID" value="SUZ99424.1"/>
    <property type="molecule type" value="Genomic_DNA"/>
</dbReference>
<dbReference type="PANTHER" id="PTHR33269">
    <property type="entry name" value="NADH-UBIQUINONE OXIDOREDUCTASE CHAIN 6"/>
    <property type="match status" value="1"/>
</dbReference>
<name>A0A381S7J3_9ZZZZ</name>
<organism evidence="2">
    <name type="scientific">marine metagenome</name>
    <dbReference type="NCBI Taxonomy" id="408172"/>
    <lineage>
        <taxon>unclassified sequences</taxon>
        <taxon>metagenomes</taxon>
        <taxon>ecological metagenomes</taxon>
    </lineage>
</organism>
<dbReference type="InterPro" id="IPR042106">
    <property type="entry name" value="Nuo/plastoQ_OxRdtase_6_NuoJ"/>
</dbReference>
<evidence type="ECO:0000256" key="1">
    <source>
        <dbReference type="SAM" id="Phobius"/>
    </source>
</evidence>
<keyword evidence="1" id="KW-0812">Transmembrane</keyword>
<dbReference type="Pfam" id="PF00499">
    <property type="entry name" value="Oxidored_q3"/>
    <property type="match status" value="1"/>
</dbReference>
<feature type="transmembrane region" description="Helical" evidence="1">
    <location>
        <begin position="59"/>
        <end position="79"/>
    </location>
</feature>
<keyword evidence="1" id="KW-0472">Membrane</keyword>
<dbReference type="InterPro" id="IPR001457">
    <property type="entry name" value="NADH_UbQ/plastoQ_OxRdtase_su6"/>
</dbReference>
<feature type="non-terminal residue" evidence="2">
    <location>
        <position position="1"/>
    </location>
</feature>
<evidence type="ECO:0008006" key="3">
    <source>
        <dbReference type="Google" id="ProtNLM"/>
    </source>
</evidence>
<keyword evidence="1" id="KW-1133">Transmembrane helix</keyword>
<proteinExistence type="predicted"/>
<sequence length="172" mass="18488">VTLSLGFFYIAAAFVMFGGLGVVLTRNIVYAAFALLIAMVGVAGIFLLAFAEFLALVQLLIYGGAVVIVVLFALMLTRIEDFKNLSDNKQWPLAGVIALCLFAVLAASAIFSPVPTFEREGVGISELGETLFTYWAVPFEVASLVLLIALIGAVVLVRRSDHNEEVQVEGEE</sequence>
<feature type="transmembrane region" description="Helical" evidence="1">
    <location>
        <begin position="132"/>
        <end position="157"/>
    </location>
</feature>
<dbReference type="PANTHER" id="PTHR33269:SF17">
    <property type="entry name" value="NADH-UBIQUINONE OXIDOREDUCTASE CHAIN 6"/>
    <property type="match status" value="1"/>
</dbReference>
<accession>A0A381S7J3</accession>
<reference evidence="2" key="1">
    <citation type="submission" date="2018-05" db="EMBL/GenBank/DDBJ databases">
        <authorList>
            <person name="Lanie J.A."/>
            <person name="Ng W.-L."/>
            <person name="Kazmierczak K.M."/>
            <person name="Andrzejewski T.M."/>
            <person name="Davidsen T.M."/>
            <person name="Wayne K.J."/>
            <person name="Tettelin H."/>
            <person name="Glass J.I."/>
            <person name="Rusch D."/>
            <person name="Podicherti R."/>
            <person name="Tsui H.-C.T."/>
            <person name="Winkler M.E."/>
        </authorList>
    </citation>
    <scope>NUCLEOTIDE SEQUENCE</scope>
</reference>
<dbReference type="AlphaFoldDB" id="A0A381S7J3"/>
<protein>
    <recommendedName>
        <fullName evidence="3">NADH-quinone oxidoreductase subunit J</fullName>
    </recommendedName>
</protein>
<evidence type="ECO:0000313" key="2">
    <source>
        <dbReference type="EMBL" id="SUZ99424.1"/>
    </source>
</evidence>
<dbReference type="Gene3D" id="1.20.120.1200">
    <property type="entry name" value="NADH-ubiquinone/plastoquinone oxidoreductase chain 6, subunit NuoJ"/>
    <property type="match status" value="1"/>
</dbReference>
<feature type="transmembrane region" description="Helical" evidence="1">
    <location>
        <begin position="91"/>
        <end position="112"/>
    </location>
</feature>